<protein>
    <submittedName>
        <fullName evidence="1">Uncharacterized protein</fullName>
    </submittedName>
</protein>
<dbReference type="RefSeq" id="WP_168911074.1">
    <property type="nucleotide sequence ID" value="NZ_JABACI010000001.1"/>
</dbReference>
<name>A0ABX1K7T2_9MICO</name>
<dbReference type="EMBL" id="JABACI010000001">
    <property type="protein sequence ID" value="NLP82582.1"/>
    <property type="molecule type" value="Genomic_DNA"/>
</dbReference>
<keyword evidence="2" id="KW-1185">Reference proteome</keyword>
<proteinExistence type="predicted"/>
<evidence type="ECO:0000313" key="1">
    <source>
        <dbReference type="EMBL" id="NLP82582.1"/>
    </source>
</evidence>
<comment type="caution">
    <text evidence="1">The sequence shown here is derived from an EMBL/GenBank/DDBJ whole genome shotgun (WGS) entry which is preliminary data.</text>
</comment>
<accession>A0ABX1K7T2</accession>
<dbReference type="Proteomes" id="UP001429745">
    <property type="component" value="Unassembled WGS sequence"/>
</dbReference>
<gene>
    <name evidence="1" type="ORF">HF576_01850</name>
</gene>
<organism evidence="1 2">
    <name type="scientific">Microbacterium salsuginis</name>
    <dbReference type="NCBI Taxonomy" id="2722803"/>
    <lineage>
        <taxon>Bacteria</taxon>
        <taxon>Bacillati</taxon>
        <taxon>Actinomycetota</taxon>
        <taxon>Actinomycetes</taxon>
        <taxon>Micrococcales</taxon>
        <taxon>Microbacteriaceae</taxon>
        <taxon>Microbacterium</taxon>
    </lineage>
</organism>
<reference evidence="1 2" key="1">
    <citation type="submission" date="2020-04" db="EMBL/GenBank/DDBJ databases">
        <title>CFH 90308 Microbacterium sp.</title>
        <authorList>
            <person name="Nie G."/>
            <person name="Ming H."/>
            <person name="Xia T."/>
        </authorList>
    </citation>
    <scope>NUCLEOTIDE SEQUENCE [LARGE SCALE GENOMIC DNA]</scope>
    <source>
        <strain evidence="1 2">CFH 90308</strain>
    </source>
</reference>
<evidence type="ECO:0000313" key="2">
    <source>
        <dbReference type="Proteomes" id="UP001429745"/>
    </source>
</evidence>
<sequence length="210" mass="22188">MAIISKGYEGTVNYADWAVLTSHLGAQYSVFGPDAYAVSFGSGDREVLVAPGRAAGQGILDDSDAPVSLVGATVGSGSRWDLIALRRDWTTSETIPVLVQGASTAAIPAGREDSPGSQDDQPLALVRFAAGQTAPQEVIDLRCWHGDGGMAAKSLLVRDYLTRIGTRVWVQGITWVLGFNALGLPTWVPDSVYVGATAPPYSENLLWAKP</sequence>